<name>A0AAP1RHP5_9FLAO</name>
<dbReference type="RefSeq" id="WP_101915397.1">
    <property type="nucleotide sequence ID" value="NZ_JAFMUA010000006.1"/>
</dbReference>
<organism evidence="1 2">
    <name type="scientific">Tenacibaculum finnmarkense genomovar finnmarkense</name>
    <dbReference type="NCBI Taxonomy" id="1458503"/>
    <lineage>
        <taxon>Bacteria</taxon>
        <taxon>Pseudomonadati</taxon>
        <taxon>Bacteroidota</taxon>
        <taxon>Flavobacteriia</taxon>
        <taxon>Flavobacteriales</taxon>
        <taxon>Flavobacteriaceae</taxon>
        <taxon>Tenacibaculum</taxon>
        <taxon>Tenacibaculum finnmarkense</taxon>
    </lineage>
</organism>
<evidence type="ECO:0000313" key="1">
    <source>
        <dbReference type="EMBL" id="MBE7696161.1"/>
    </source>
</evidence>
<dbReference type="AlphaFoldDB" id="A0AAP1RHP5"/>
<dbReference type="EMBL" id="WXXV01000025">
    <property type="protein sequence ID" value="MBE7696161.1"/>
    <property type="molecule type" value="Genomic_DNA"/>
</dbReference>
<comment type="caution">
    <text evidence="1">The sequence shown here is derived from an EMBL/GenBank/DDBJ whole genome shotgun (WGS) entry which is preliminary data.</text>
</comment>
<dbReference type="InterPro" id="IPR011990">
    <property type="entry name" value="TPR-like_helical_dom_sf"/>
</dbReference>
<accession>A0AAP1RHP5</accession>
<gene>
    <name evidence="1" type="ORF">F7645_12095</name>
</gene>
<keyword evidence="2" id="KW-1185">Reference proteome</keyword>
<evidence type="ECO:0000313" key="2">
    <source>
        <dbReference type="Proteomes" id="UP000806077"/>
    </source>
</evidence>
<dbReference type="Proteomes" id="UP000806077">
    <property type="component" value="Unassembled WGS sequence"/>
</dbReference>
<dbReference type="Gene3D" id="1.25.40.10">
    <property type="entry name" value="Tetratricopeptide repeat domain"/>
    <property type="match status" value="1"/>
</dbReference>
<dbReference type="SUPFAM" id="SSF48452">
    <property type="entry name" value="TPR-like"/>
    <property type="match status" value="1"/>
</dbReference>
<proteinExistence type="predicted"/>
<dbReference type="Pfam" id="PF13374">
    <property type="entry name" value="TPR_10"/>
    <property type="match status" value="2"/>
</dbReference>
<reference evidence="1 2" key="1">
    <citation type="journal article" date="2020" name="Int. J. Syst. Evol. Microbiol.">
        <title>Tenacibaculum piscium sp. nov., isolated from skin ulcers of sea-farmed fish, and description of Tenacibaculum finnmarkense sp. nov. with subdivision into genomovars finnmarkense and ulcerans.</title>
        <authorList>
            <person name="Olsen A.B."/>
            <person name="Spilsberg B."/>
            <person name="Nilsen H.K."/>
            <person name="Lagesen K."/>
            <person name="Gulla S."/>
            <person name="Avendano-Herrera R."/>
            <person name="Irgang R."/>
            <person name="Duchaud E."/>
            <person name="Colquhoun D.J."/>
        </authorList>
    </citation>
    <scope>NUCLEOTIDE SEQUENCE [LARGE SCALE GENOMIC DNA]</scope>
    <source>
        <strain evidence="1 2">TNO037</strain>
    </source>
</reference>
<sequence length="149" mass="17637">MSNTCITRIENYWKIKTKNANDLFNQGNYNEALTYYTDALYRAEVLTKNTRTCNNVGIPFMQVYMISCNNLANTYKELGKPKQAVRMLKNSVYYLLHLIEKNKNDTQEIQLELRRATLNYFSFTEEIQYTNKEDYLMLVLKENVLKNEA</sequence>
<protein>
    <submittedName>
        <fullName evidence="1">Tetratricopeptide repeat protein</fullName>
    </submittedName>
</protein>